<evidence type="ECO:0008006" key="4">
    <source>
        <dbReference type="Google" id="ProtNLM"/>
    </source>
</evidence>
<dbReference type="EMBL" id="KV784366">
    <property type="protein sequence ID" value="OEU11916.1"/>
    <property type="molecule type" value="Genomic_DNA"/>
</dbReference>
<dbReference type="InterPro" id="IPR002885">
    <property type="entry name" value="PPR_rpt"/>
</dbReference>
<dbReference type="Pfam" id="PF13812">
    <property type="entry name" value="PPR_3"/>
    <property type="match status" value="2"/>
</dbReference>
<accession>A0A1E7F1B9</accession>
<evidence type="ECO:0000313" key="3">
    <source>
        <dbReference type="Proteomes" id="UP000095751"/>
    </source>
</evidence>
<gene>
    <name evidence="2" type="ORF">FRACYDRAFT_137581</name>
</gene>
<dbReference type="AlphaFoldDB" id="A0A1E7F1B9"/>
<dbReference type="Gene3D" id="1.25.40.10">
    <property type="entry name" value="Tetratricopeptide repeat domain"/>
    <property type="match status" value="3"/>
</dbReference>
<dbReference type="NCBIfam" id="TIGR00756">
    <property type="entry name" value="PPR"/>
    <property type="match status" value="2"/>
</dbReference>
<organism evidence="2 3">
    <name type="scientific">Fragilariopsis cylindrus CCMP1102</name>
    <dbReference type="NCBI Taxonomy" id="635003"/>
    <lineage>
        <taxon>Eukaryota</taxon>
        <taxon>Sar</taxon>
        <taxon>Stramenopiles</taxon>
        <taxon>Ochrophyta</taxon>
        <taxon>Bacillariophyta</taxon>
        <taxon>Bacillariophyceae</taxon>
        <taxon>Bacillariophycidae</taxon>
        <taxon>Bacillariales</taxon>
        <taxon>Bacillariaceae</taxon>
        <taxon>Fragilariopsis</taxon>
    </lineage>
</organism>
<keyword evidence="3" id="KW-1185">Reference proteome</keyword>
<protein>
    <recommendedName>
        <fullName evidence="4">Pentacotripeptide-repeat region of PRORP domain-containing protein</fullName>
    </recommendedName>
</protein>
<feature type="non-terminal residue" evidence="2">
    <location>
        <position position="1"/>
    </location>
</feature>
<dbReference type="InterPro" id="IPR011990">
    <property type="entry name" value="TPR-like_helical_dom_sf"/>
</dbReference>
<dbReference type="PANTHER" id="PTHR47936">
    <property type="entry name" value="PPR_LONG DOMAIN-CONTAINING PROTEIN"/>
    <property type="match status" value="1"/>
</dbReference>
<name>A0A1E7F1B9_9STRA</name>
<evidence type="ECO:0000256" key="1">
    <source>
        <dbReference type="ARBA" id="ARBA00022737"/>
    </source>
</evidence>
<dbReference type="Pfam" id="PF01535">
    <property type="entry name" value="PPR"/>
    <property type="match status" value="2"/>
</dbReference>
<proteinExistence type="predicted"/>
<dbReference type="InParanoid" id="A0A1E7F1B9"/>
<dbReference type="OrthoDB" id="185373at2759"/>
<evidence type="ECO:0000313" key="2">
    <source>
        <dbReference type="EMBL" id="OEU11916.1"/>
    </source>
</evidence>
<dbReference type="Proteomes" id="UP000095751">
    <property type="component" value="Unassembled WGS sequence"/>
</dbReference>
<dbReference type="KEGG" id="fcy:FRACYDRAFT_137581"/>
<feature type="non-terminal residue" evidence="2">
    <location>
        <position position="332"/>
    </location>
</feature>
<sequence length="332" mass="36139">TQVIGILSNSRNIHSHEKALDILQHMKRVYDEGSGGSNIRPNAVTYATVINAFARKGDIVGSKKGDAEGATDILKMMEDDCSNSVKKKHLKPNVRTYSTLINAWSKSGRDDAPQEAKKLLDKVIDLHSKGDLDEGPNVITYNSVIDSYAVQGDVEGASTILKMLEDDFQAGNLDAKPDMRTYSTFINAISKSGDIDAPKQAEDVLKKMNDLFLKGELDEAPSAITYSSVMDAYAAEGDINGATNILKLMKDAYTSGNKAARPNLRTYNILINTISKSGTENAPQQAEILLTTMIYLFSIKELPDGPNLFSYNTVMDAYAVQGDTDGASDVHE</sequence>
<keyword evidence="1" id="KW-0677">Repeat</keyword>
<dbReference type="PANTHER" id="PTHR47936:SF1">
    <property type="entry name" value="PENTATRICOPEPTIDE REPEAT-CONTAINING PROTEIN GUN1, CHLOROPLASTIC"/>
    <property type="match status" value="1"/>
</dbReference>
<reference evidence="2 3" key="1">
    <citation type="submission" date="2016-09" db="EMBL/GenBank/DDBJ databases">
        <title>Extensive genetic diversity and differential bi-allelic expression allows diatom success in the polar Southern Ocean.</title>
        <authorList>
            <consortium name="DOE Joint Genome Institute"/>
            <person name="Mock T."/>
            <person name="Otillar R.P."/>
            <person name="Strauss J."/>
            <person name="Dupont C."/>
            <person name="Frickenhaus S."/>
            <person name="Maumus F."/>
            <person name="Mcmullan M."/>
            <person name="Sanges R."/>
            <person name="Schmutz J."/>
            <person name="Toseland A."/>
            <person name="Valas R."/>
            <person name="Veluchamy A."/>
            <person name="Ward B.J."/>
            <person name="Allen A."/>
            <person name="Barry K."/>
            <person name="Falciatore A."/>
            <person name="Ferrante M."/>
            <person name="Fortunato A.E."/>
            <person name="Gloeckner G."/>
            <person name="Gruber A."/>
            <person name="Hipkin R."/>
            <person name="Janech M."/>
            <person name="Kroth P."/>
            <person name="Leese F."/>
            <person name="Lindquist E."/>
            <person name="Lyon B.R."/>
            <person name="Martin J."/>
            <person name="Mayer C."/>
            <person name="Parker M."/>
            <person name="Quesneville H."/>
            <person name="Raymond J."/>
            <person name="Uhlig C."/>
            <person name="Valentin K.U."/>
            <person name="Worden A.Z."/>
            <person name="Armbrust E.V."/>
            <person name="Bowler C."/>
            <person name="Green B."/>
            <person name="Moulton V."/>
            <person name="Van Oosterhout C."/>
            <person name="Grigoriev I."/>
        </authorList>
    </citation>
    <scope>NUCLEOTIDE SEQUENCE [LARGE SCALE GENOMIC DNA]</scope>
    <source>
        <strain evidence="2 3">CCMP1102</strain>
    </source>
</reference>